<name>A0A1W6ZL69_9HYPH</name>
<dbReference type="InterPro" id="IPR012337">
    <property type="entry name" value="RNaseH-like_sf"/>
</dbReference>
<protein>
    <submittedName>
        <fullName evidence="1">Uncharacterized protein</fullName>
    </submittedName>
</protein>
<evidence type="ECO:0000313" key="1">
    <source>
        <dbReference type="EMBL" id="ARP98173.1"/>
    </source>
</evidence>
<dbReference type="InterPro" id="IPR036397">
    <property type="entry name" value="RNaseH_sf"/>
</dbReference>
<evidence type="ECO:0000313" key="2">
    <source>
        <dbReference type="Proteomes" id="UP000194137"/>
    </source>
</evidence>
<dbReference type="EMBL" id="CP021112">
    <property type="protein sequence ID" value="ARP98173.1"/>
    <property type="molecule type" value="Genomic_DNA"/>
</dbReference>
<sequence>MTAPQSPLPSRTSAARSSCGSTFLALDLGSSTGWALRRADGTITSGVQQFRPNRFEGGGMAFLRFNHWLSELAESSGPITAVFFEEVRAHAGTLAAHVYGGFLAHLEAWAEFRDVPYQGVPVGTIKRFIAGKGNADKQTVIAAVKARGFAPADDNEADAISILLWAIENYGDAS</sequence>
<accession>A0A1W6ZL69</accession>
<dbReference type="AlphaFoldDB" id="A0A1W6ZL69"/>
<dbReference type="OrthoDB" id="2990050at2"/>
<dbReference type="SUPFAM" id="SSF53098">
    <property type="entry name" value="Ribonuclease H-like"/>
    <property type="match status" value="1"/>
</dbReference>
<dbReference type="Proteomes" id="UP000194137">
    <property type="component" value="Chromosome"/>
</dbReference>
<proteinExistence type="predicted"/>
<dbReference type="GO" id="GO:0003676">
    <property type="term" value="F:nucleic acid binding"/>
    <property type="evidence" value="ECO:0007669"/>
    <property type="project" value="InterPro"/>
</dbReference>
<dbReference type="KEGG" id="psin:CAK95_03050"/>
<dbReference type="Gene3D" id="3.30.420.10">
    <property type="entry name" value="Ribonuclease H-like superfamily/Ribonuclease H"/>
    <property type="match status" value="1"/>
</dbReference>
<organism evidence="1 2">
    <name type="scientific">Pseudorhodoplanes sinuspersici</name>
    <dbReference type="NCBI Taxonomy" id="1235591"/>
    <lineage>
        <taxon>Bacteria</taxon>
        <taxon>Pseudomonadati</taxon>
        <taxon>Pseudomonadota</taxon>
        <taxon>Alphaproteobacteria</taxon>
        <taxon>Hyphomicrobiales</taxon>
        <taxon>Pseudorhodoplanes</taxon>
    </lineage>
</organism>
<gene>
    <name evidence="1" type="ORF">CAK95_03050</name>
</gene>
<dbReference type="STRING" id="1235591.CAK95_03050"/>
<keyword evidence="2" id="KW-1185">Reference proteome</keyword>
<reference evidence="1 2" key="1">
    <citation type="submission" date="2017-05" db="EMBL/GenBank/DDBJ databases">
        <title>Full genome sequence of Pseudorhodoplanes sinuspersici.</title>
        <authorList>
            <person name="Dastgheib S.M.M."/>
            <person name="Shavandi M."/>
            <person name="Tirandaz H."/>
        </authorList>
    </citation>
    <scope>NUCLEOTIDE SEQUENCE [LARGE SCALE GENOMIC DNA]</scope>
    <source>
        <strain evidence="1 2">RIPI110</strain>
    </source>
</reference>